<dbReference type="Proteomes" id="UP000236732">
    <property type="component" value="Unassembled WGS sequence"/>
</dbReference>
<dbReference type="SUPFAM" id="SSF48264">
    <property type="entry name" value="Cytochrome P450"/>
    <property type="match status" value="1"/>
</dbReference>
<dbReference type="CDD" id="cd11031">
    <property type="entry name" value="Cyp158A-like"/>
    <property type="match status" value="1"/>
</dbReference>
<evidence type="ECO:0000256" key="9">
    <source>
        <dbReference type="SAM" id="MobiDB-lite"/>
    </source>
</evidence>
<dbReference type="OrthoDB" id="4133219at2"/>
<dbReference type="PANTHER" id="PTHR46696">
    <property type="entry name" value="P450, PUTATIVE (EUROFUNG)-RELATED"/>
    <property type="match status" value="1"/>
</dbReference>
<evidence type="ECO:0000256" key="7">
    <source>
        <dbReference type="ARBA" id="ARBA00023033"/>
    </source>
</evidence>
<dbReference type="GO" id="GO:0020037">
    <property type="term" value="F:heme binding"/>
    <property type="evidence" value="ECO:0007669"/>
    <property type="project" value="InterPro"/>
</dbReference>
<dbReference type="Pfam" id="PF00067">
    <property type="entry name" value="p450"/>
    <property type="match status" value="1"/>
</dbReference>
<evidence type="ECO:0000256" key="1">
    <source>
        <dbReference type="ARBA" id="ARBA00001971"/>
    </source>
</evidence>
<evidence type="ECO:0000256" key="5">
    <source>
        <dbReference type="ARBA" id="ARBA00023002"/>
    </source>
</evidence>
<comment type="cofactor">
    <cofactor evidence="1">
        <name>heme</name>
        <dbReference type="ChEBI" id="CHEBI:30413"/>
    </cofactor>
</comment>
<evidence type="ECO:0000313" key="11">
    <source>
        <dbReference type="Proteomes" id="UP000236732"/>
    </source>
</evidence>
<keyword evidence="3 8" id="KW-0349">Heme</keyword>
<dbReference type="PRINTS" id="PR00385">
    <property type="entry name" value="P450"/>
</dbReference>
<comment type="similarity">
    <text evidence="2 8">Belongs to the cytochrome P450 family.</text>
</comment>
<gene>
    <name evidence="10" type="ORF">SAMN05444920_112246</name>
</gene>
<proteinExistence type="inferred from homology"/>
<dbReference type="EMBL" id="FNVT01000012">
    <property type="protein sequence ID" value="SEG99137.1"/>
    <property type="molecule type" value="Genomic_DNA"/>
</dbReference>
<keyword evidence="4 8" id="KW-0479">Metal-binding</keyword>
<organism evidence="10 11">
    <name type="scientific">Nonomuraea solani</name>
    <dbReference type="NCBI Taxonomy" id="1144553"/>
    <lineage>
        <taxon>Bacteria</taxon>
        <taxon>Bacillati</taxon>
        <taxon>Actinomycetota</taxon>
        <taxon>Actinomycetes</taxon>
        <taxon>Streptosporangiales</taxon>
        <taxon>Streptosporangiaceae</taxon>
        <taxon>Nonomuraea</taxon>
    </lineage>
</organism>
<accession>A0A1H6EMQ6</accession>
<keyword evidence="7 8" id="KW-0503">Monooxygenase</keyword>
<keyword evidence="5 8" id="KW-0560">Oxidoreductase</keyword>
<dbReference type="RefSeq" id="WP_103960497.1">
    <property type="nucleotide sequence ID" value="NZ_FNVT01000012.1"/>
</dbReference>
<dbReference type="InterPro" id="IPR036396">
    <property type="entry name" value="Cyt_P450_sf"/>
</dbReference>
<keyword evidence="11" id="KW-1185">Reference proteome</keyword>
<sequence length="391" mass="43236">MSNLPTIPFERGSLLEVPEAYRELRVAEGIAKVRTRTGDEIWLVSGYEDARALFNDARLGRSHPEPEKAARLSGSALLGGPTGDVETEKAEHDRMRKLFMPSFSARRMKKLSDHVGSLVDERLDHLAKLTPPADLHAELSFPLPVLVICQLLGVPYEDREYFSGVSNRMGDMLDQEKGLAAREELSVYMAGLIERKRHEPAEDVLSDLANELDDDGKISELAGALLFAGHETTVNRIDFGVLLLLANPDQLDLLKADPGLAPAAVEEILRMASPSLHGLPRYAHEDIQIGDVVIRKGEAIVIVPGVVNRDERIYADPDVFDINRPQTDPHLSFGYGPRFCIGASLARVELEAVFARLFQRFPGLRLAVPEADLPRSEGRITEGFAKLPVTW</sequence>
<evidence type="ECO:0000256" key="2">
    <source>
        <dbReference type="ARBA" id="ARBA00010617"/>
    </source>
</evidence>
<dbReference type="InterPro" id="IPR001128">
    <property type="entry name" value="Cyt_P450"/>
</dbReference>
<dbReference type="Gene3D" id="1.10.630.10">
    <property type="entry name" value="Cytochrome P450"/>
    <property type="match status" value="1"/>
</dbReference>
<dbReference type="GO" id="GO:0016705">
    <property type="term" value="F:oxidoreductase activity, acting on paired donors, with incorporation or reduction of molecular oxygen"/>
    <property type="evidence" value="ECO:0007669"/>
    <property type="project" value="InterPro"/>
</dbReference>
<evidence type="ECO:0000313" key="10">
    <source>
        <dbReference type="EMBL" id="SEG99137.1"/>
    </source>
</evidence>
<feature type="region of interest" description="Disordered" evidence="9">
    <location>
        <begin position="63"/>
        <end position="87"/>
    </location>
</feature>
<dbReference type="FunFam" id="1.10.630.10:FF:000018">
    <property type="entry name" value="Cytochrome P450 monooxygenase"/>
    <property type="match status" value="1"/>
</dbReference>
<dbReference type="GO" id="GO:0004497">
    <property type="term" value="F:monooxygenase activity"/>
    <property type="evidence" value="ECO:0007669"/>
    <property type="project" value="UniProtKB-KW"/>
</dbReference>
<evidence type="ECO:0000256" key="8">
    <source>
        <dbReference type="RuleBase" id="RU000461"/>
    </source>
</evidence>
<dbReference type="InterPro" id="IPR017972">
    <property type="entry name" value="Cyt_P450_CS"/>
</dbReference>
<dbReference type="InterPro" id="IPR002397">
    <property type="entry name" value="Cyt_P450_B"/>
</dbReference>
<protein>
    <submittedName>
        <fullName evidence="10">Pentalenolactone synthase</fullName>
    </submittedName>
</protein>
<evidence type="ECO:0000256" key="4">
    <source>
        <dbReference type="ARBA" id="ARBA00022723"/>
    </source>
</evidence>
<dbReference type="PRINTS" id="PR00359">
    <property type="entry name" value="BP450"/>
</dbReference>
<dbReference type="PROSITE" id="PS00086">
    <property type="entry name" value="CYTOCHROME_P450"/>
    <property type="match status" value="1"/>
</dbReference>
<reference evidence="10 11" key="1">
    <citation type="submission" date="2016-10" db="EMBL/GenBank/DDBJ databases">
        <authorList>
            <person name="de Groot N.N."/>
        </authorList>
    </citation>
    <scope>NUCLEOTIDE SEQUENCE [LARGE SCALE GENOMIC DNA]</scope>
    <source>
        <strain evidence="10 11">CGMCC 4.7037</strain>
    </source>
</reference>
<dbReference type="GO" id="GO:0005506">
    <property type="term" value="F:iron ion binding"/>
    <property type="evidence" value="ECO:0007669"/>
    <property type="project" value="InterPro"/>
</dbReference>
<name>A0A1H6EMQ6_9ACTN</name>
<keyword evidence="6 8" id="KW-0408">Iron</keyword>
<dbReference type="PANTHER" id="PTHR46696:SF5">
    <property type="entry name" value="CYTOCHROME P450 BJ-1"/>
    <property type="match status" value="1"/>
</dbReference>
<evidence type="ECO:0000256" key="3">
    <source>
        <dbReference type="ARBA" id="ARBA00022617"/>
    </source>
</evidence>
<dbReference type="AlphaFoldDB" id="A0A1H6EMQ6"/>
<evidence type="ECO:0000256" key="6">
    <source>
        <dbReference type="ARBA" id="ARBA00023004"/>
    </source>
</evidence>